<dbReference type="Proteomes" id="UP001199355">
    <property type="component" value="Unassembled WGS sequence"/>
</dbReference>
<dbReference type="InterPro" id="IPR013557">
    <property type="entry name" value="AntA/B_antirep"/>
</dbReference>
<feature type="domain" description="AntA/AntB antirepressor" evidence="1">
    <location>
        <begin position="25"/>
        <end position="90"/>
    </location>
</feature>
<reference evidence="3 4" key="1">
    <citation type="submission" date="2021-10" db="EMBL/GenBank/DDBJ databases">
        <title>Anaerobic single-cell dispensing facilitates the cultivation of human gut bacteria.</title>
        <authorList>
            <person name="Afrizal A."/>
        </authorList>
    </citation>
    <scope>NUCLEOTIDE SEQUENCE [LARGE SCALE GENOMIC DNA]</scope>
    <source>
        <strain evidence="3 4">CLA-AA-H244</strain>
    </source>
</reference>
<evidence type="ECO:0000259" key="2">
    <source>
        <dbReference type="Pfam" id="PF10552"/>
    </source>
</evidence>
<dbReference type="PANTHER" id="PTHR36180">
    <property type="entry name" value="DNA-BINDING PROTEIN-RELATED-RELATED"/>
    <property type="match status" value="1"/>
</dbReference>
<organism evidence="3 4">
    <name type="scientific">Gallintestinimicrobium propionicum</name>
    <dbReference type="NCBI Taxonomy" id="2981770"/>
    <lineage>
        <taxon>Bacteria</taxon>
        <taxon>Bacillati</taxon>
        <taxon>Bacillota</taxon>
        <taxon>Clostridia</taxon>
        <taxon>Lachnospirales</taxon>
        <taxon>Lachnospiraceae</taxon>
        <taxon>Gallintestinimicrobium</taxon>
    </lineage>
</organism>
<dbReference type="EMBL" id="JAJEQF010000001">
    <property type="protein sequence ID" value="MCC2166164.1"/>
    <property type="molecule type" value="Genomic_DNA"/>
</dbReference>
<keyword evidence="4" id="KW-1185">Reference proteome</keyword>
<accession>A0AAE3AUI6</accession>
<sequence length="248" mass="29002">MQNLTVIENELVPVYKTSTGEKVVYGTELHTVLEVKSNYRDWIRNRLNDCEAIENEDYEAAKILAPSGQYRNEHIIKLDIAKEMAMLERNEKGKQVRRYFIAIEKKYKESGSDLSGLSTELRAVIVVDKRVTKIENRIDRLEYDIPLYGAEADELCNHVKRKGVEMMGGKESNAYRDTKVRAAVYTDIYNQIKREFGLYDDKGHFKSYKALKRRYIYEAHELVDCYELPTYLEEQVRECNAQMNMEVA</sequence>
<feature type="domain" description="ORF6C" evidence="2">
    <location>
        <begin position="120"/>
        <end position="235"/>
    </location>
</feature>
<gene>
    <name evidence="3" type="ORF">LKD45_00355</name>
</gene>
<proteinExistence type="predicted"/>
<dbReference type="AlphaFoldDB" id="A0AAE3AUI6"/>
<evidence type="ECO:0000259" key="1">
    <source>
        <dbReference type="Pfam" id="PF08346"/>
    </source>
</evidence>
<protein>
    <submittedName>
        <fullName evidence="3">ORF6C domain-containing protein</fullName>
    </submittedName>
</protein>
<name>A0AAE3AUI6_9FIRM</name>
<dbReference type="Pfam" id="PF08346">
    <property type="entry name" value="AntA"/>
    <property type="match status" value="1"/>
</dbReference>
<dbReference type="InterPro" id="IPR018878">
    <property type="entry name" value="ORF6C_dom"/>
</dbReference>
<evidence type="ECO:0000313" key="3">
    <source>
        <dbReference type="EMBL" id="MCC2166164.1"/>
    </source>
</evidence>
<comment type="caution">
    <text evidence="3">The sequence shown here is derived from an EMBL/GenBank/DDBJ whole genome shotgun (WGS) entry which is preliminary data.</text>
</comment>
<dbReference type="Pfam" id="PF10552">
    <property type="entry name" value="ORF6C"/>
    <property type="match status" value="1"/>
</dbReference>
<dbReference type="PANTHER" id="PTHR36180:SF1">
    <property type="entry name" value="ANTA_ANTB ANTIREPRESSOR DOMAIN-CONTAINING PROTEIN"/>
    <property type="match status" value="1"/>
</dbReference>
<dbReference type="RefSeq" id="WP_308727404.1">
    <property type="nucleotide sequence ID" value="NZ_JAJEQF010000001.1"/>
</dbReference>
<evidence type="ECO:0000313" key="4">
    <source>
        <dbReference type="Proteomes" id="UP001199355"/>
    </source>
</evidence>